<dbReference type="OrthoDB" id="9774616at2"/>
<evidence type="ECO:0000259" key="5">
    <source>
        <dbReference type="PROSITE" id="PS51063"/>
    </source>
</evidence>
<dbReference type="Gene3D" id="2.60.120.10">
    <property type="entry name" value="Jelly Rolls"/>
    <property type="match status" value="1"/>
</dbReference>
<proteinExistence type="predicted"/>
<evidence type="ECO:0000256" key="3">
    <source>
        <dbReference type="ARBA" id="ARBA00023163"/>
    </source>
</evidence>
<dbReference type="Pfam" id="PF13545">
    <property type="entry name" value="HTH_Crp_2"/>
    <property type="match status" value="1"/>
</dbReference>
<dbReference type="PROSITE" id="PS50042">
    <property type="entry name" value="CNMP_BINDING_3"/>
    <property type="match status" value="1"/>
</dbReference>
<evidence type="ECO:0000259" key="4">
    <source>
        <dbReference type="PROSITE" id="PS50042"/>
    </source>
</evidence>
<dbReference type="InterPro" id="IPR036390">
    <property type="entry name" value="WH_DNA-bd_sf"/>
</dbReference>
<dbReference type="RefSeq" id="WP_055216010.1">
    <property type="nucleotide sequence ID" value="NZ_CZBU01000004.1"/>
</dbReference>
<gene>
    <name evidence="6" type="ORF">ERS852490_02119</name>
</gene>
<dbReference type="InterPro" id="IPR014710">
    <property type="entry name" value="RmlC-like_jellyroll"/>
</dbReference>
<dbReference type="GO" id="GO:0006355">
    <property type="term" value="P:regulation of DNA-templated transcription"/>
    <property type="evidence" value="ECO:0007669"/>
    <property type="project" value="InterPro"/>
</dbReference>
<dbReference type="EMBL" id="CZBU01000004">
    <property type="protein sequence ID" value="CUQ78474.1"/>
    <property type="molecule type" value="Genomic_DNA"/>
</dbReference>
<sequence>MTIIKSPIFKDITESEISEMTAAGFLRARKFRKNSFIYHVTDSVHEIGIVASGQVTIEYIDLWGNKAIMSNITPGHVFAETYALTGEPLMVDAVASETSVILFLDMDKLMNSQFENTHCKDTILNNLLHISIQKNLTLSNRIFCTSPKTIRERLLIYLSNESRKAGSQEFVIPFDRQQLADYLNVDRSALSKELGKMRDEGLIEFRKNAFHLHSIC</sequence>
<dbReference type="CDD" id="cd00090">
    <property type="entry name" value="HTH_ARSR"/>
    <property type="match status" value="1"/>
</dbReference>
<evidence type="ECO:0000313" key="6">
    <source>
        <dbReference type="EMBL" id="CUQ78474.1"/>
    </source>
</evidence>
<dbReference type="SUPFAM" id="SSF46785">
    <property type="entry name" value="Winged helix' DNA-binding domain"/>
    <property type="match status" value="1"/>
</dbReference>
<name>A0A174YTL2_9FIRM</name>
<dbReference type="AlphaFoldDB" id="A0A174YTL2"/>
<keyword evidence="1" id="KW-0805">Transcription regulation</keyword>
<dbReference type="InterPro" id="IPR000595">
    <property type="entry name" value="cNMP-bd_dom"/>
</dbReference>
<evidence type="ECO:0000256" key="2">
    <source>
        <dbReference type="ARBA" id="ARBA00023125"/>
    </source>
</evidence>
<evidence type="ECO:0000256" key="1">
    <source>
        <dbReference type="ARBA" id="ARBA00023015"/>
    </source>
</evidence>
<feature type="domain" description="Cyclic nucleotide-binding" evidence="4">
    <location>
        <begin position="8"/>
        <end position="109"/>
    </location>
</feature>
<dbReference type="Pfam" id="PF00027">
    <property type="entry name" value="cNMP_binding"/>
    <property type="match status" value="1"/>
</dbReference>
<keyword evidence="2" id="KW-0238">DNA-binding</keyword>
<dbReference type="SUPFAM" id="SSF51206">
    <property type="entry name" value="cAMP-binding domain-like"/>
    <property type="match status" value="1"/>
</dbReference>
<evidence type="ECO:0000313" key="7">
    <source>
        <dbReference type="Proteomes" id="UP000095621"/>
    </source>
</evidence>
<dbReference type="Proteomes" id="UP000095621">
    <property type="component" value="Unassembled WGS sequence"/>
</dbReference>
<protein>
    <submittedName>
        <fullName evidence="6">Transcriptional activator FtrB</fullName>
    </submittedName>
</protein>
<accession>A0A174YTL2</accession>
<dbReference type="InterPro" id="IPR012318">
    <property type="entry name" value="HTH_CRP"/>
</dbReference>
<dbReference type="PROSITE" id="PS51063">
    <property type="entry name" value="HTH_CRP_2"/>
    <property type="match status" value="1"/>
</dbReference>
<dbReference type="SMART" id="SM00419">
    <property type="entry name" value="HTH_CRP"/>
    <property type="match status" value="1"/>
</dbReference>
<dbReference type="GO" id="GO:0003677">
    <property type="term" value="F:DNA binding"/>
    <property type="evidence" value="ECO:0007669"/>
    <property type="project" value="UniProtKB-KW"/>
</dbReference>
<dbReference type="CDD" id="cd00038">
    <property type="entry name" value="CAP_ED"/>
    <property type="match status" value="1"/>
</dbReference>
<reference evidence="6 7" key="1">
    <citation type="submission" date="2015-09" db="EMBL/GenBank/DDBJ databases">
        <authorList>
            <consortium name="Pathogen Informatics"/>
        </authorList>
    </citation>
    <scope>NUCLEOTIDE SEQUENCE [LARGE SCALE GENOMIC DNA]</scope>
    <source>
        <strain evidence="6 7">2789STDY5834875</strain>
    </source>
</reference>
<dbReference type="InterPro" id="IPR018490">
    <property type="entry name" value="cNMP-bd_dom_sf"/>
</dbReference>
<keyword evidence="3" id="KW-0804">Transcription</keyword>
<organism evidence="6 7">
    <name type="scientific">Lachnospira eligens</name>
    <dbReference type="NCBI Taxonomy" id="39485"/>
    <lineage>
        <taxon>Bacteria</taxon>
        <taxon>Bacillati</taxon>
        <taxon>Bacillota</taxon>
        <taxon>Clostridia</taxon>
        <taxon>Lachnospirales</taxon>
        <taxon>Lachnospiraceae</taxon>
        <taxon>Lachnospira</taxon>
    </lineage>
</organism>
<dbReference type="InterPro" id="IPR011991">
    <property type="entry name" value="ArsR-like_HTH"/>
</dbReference>
<feature type="domain" description="HTH crp-type" evidence="5">
    <location>
        <begin position="148"/>
        <end position="216"/>
    </location>
</feature>